<gene>
    <name evidence="2" type="ORF">AB5J54_04090</name>
</gene>
<dbReference type="InterPro" id="IPR039261">
    <property type="entry name" value="FNR_nucleotide-bd"/>
</dbReference>
<dbReference type="Pfam" id="PF04954">
    <property type="entry name" value="SIP"/>
    <property type="match status" value="1"/>
</dbReference>
<dbReference type="InterPro" id="IPR007037">
    <property type="entry name" value="SIP_rossman_dom"/>
</dbReference>
<organism evidence="2">
    <name type="scientific">Streptomyces sp. R44</name>
    <dbReference type="NCBI Taxonomy" id="3238633"/>
    <lineage>
        <taxon>Bacteria</taxon>
        <taxon>Bacillati</taxon>
        <taxon>Actinomycetota</taxon>
        <taxon>Actinomycetes</taxon>
        <taxon>Kitasatosporales</taxon>
        <taxon>Streptomycetaceae</taxon>
        <taxon>Streptomyces</taxon>
    </lineage>
</organism>
<evidence type="ECO:0000313" key="2">
    <source>
        <dbReference type="EMBL" id="XDQ69752.1"/>
    </source>
</evidence>
<proteinExistence type="predicted"/>
<dbReference type="EMBL" id="CP163444">
    <property type="protein sequence ID" value="XDQ69752.1"/>
    <property type="molecule type" value="Genomic_DNA"/>
</dbReference>
<dbReference type="RefSeq" id="WP_369142496.1">
    <property type="nucleotide sequence ID" value="NZ_CP163444.1"/>
</dbReference>
<dbReference type="Gene3D" id="3.40.50.80">
    <property type="entry name" value="Nucleotide-binding domain of ferredoxin-NADP reductase (FNR) module"/>
    <property type="match status" value="1"/>
</dbReference>
<dbReference type="InterPro" id="IPR039374">
    <property type="entry name" value="SIP_fam"/>
</dbReference>
<name>A0AB39SPS5_9ACTN</name>
<dbReference type="PANTHER" id="PTHR30157:SF0">
    <property type="entry name" value="NADPH-DEPENDENT FERRIC-CHELATE REDUCTASE"/>
    <property type="match status" value="1"/>
</dbReference>
<dbReference type="PROSITE" id="PS51384">
    <property type="entry name" value="FAD_FR"/>
    <property type="match status" value="1"/>
</dbReference>
<dbReference type="CDD" id="cd06193">
    <property type="entry name" value="siderophore_interacting"/>
    <property type="match status" value="1"/>
</dbReference>
<dbReference type="SUPFAM" id="SSF63380">
    <property type="entry name" value="Riboflavin synthase domain-like"/>
    <property type="match status" value="1"/>
</dbReference>
<dbReference type="PANTHER" id="PTHR30157">
    <property type="entry name" value="FERRIC REDUCTASE, NADPH-DEPENDENT"/>
    <property type="match status" value="1"/>
</dbReference>
<dbReference type="AlphaFoldDB" id="A0AB39SPS5"/>
<dbReference type="InterPro" id="IPR017938">
    <property type="entry name" value="Riboflavin_synthase-like_b-brl"/>
</dbReference>
<dbReference type="Pfam" id="PF08021">
    <property type="entry name" value="FAD_binding_9"/>
    <property type="match status" value="1"/>
</dbReference>
<dbReference type="InterPro" id="IPR017927">
    <property type="entry name" value="FAD-bd_FR_type"/>
</dbReference>
<sequence length="281" mass="30453">MPQPLPLHRLHVTAVRPVTPRMRRVTLGGPSLDGLVLAGPDQQVKLFFPRPDQAEPVLPVPGPDGDAMRWYGAYAALPEEERPWMRSYTLRAHDPGAGTVDIDFFLHGDAEDAGPATRWARSARPGDVLGMFGPSAEFAVPVDPGAGDWTLLYADACALPALATVVAALPPGQRALAYVQLPDAAEEQPLPTAGDLTVRHLRDGAAPAEAVRADTLPAGRPYVWLAGEASAVRGLRRHLVEERGVDRRSVHFTGYWRRRLTQDDAPTPEDLAEARERLSLG</sequence>
<feature type="domain" description="FAD-binding FR-type" evidence="1">
    <location>
        <begin position="5"/>
        <end position="141"/>
    </location>
</feature>
<dbReference type="InterPro" id="IPR013113">
    <property type="entry name" value="SIP_FAD-bd"/>
</dbReference>
<evidence type="ECO:0000259" key="1">
    <source>
        <dbReference type="PROSITE" id="PS51384"/>
    </source>
</evidence>
<dbReference type="GO" id="GO:0016491">
    <property type="term" value="F:oxidoreductase activity"/>
    <property type="evidence" value="ECO:0007669"/>
    <property type="project" value="InterPro"/>
</dbReference>
<reference evidence="2" key="1">
    <citation type="submission" date="2024-07" db="EMBL/GenBank/DDBJ databases">
        <authorList>
            <person name="Yu S.T."/>
        </authorList>
    </citation>
    <scope>NUCLEOTIDE SEQUENCE</scope>
    <source>
        <strain evidence="2">R44</strain>
    </source>
</reference>
<dbReference type="Gene3D" id="2.40.30.10">
    <property type="entry name" value="Translation factors"/>
    <property type="match status" value="1"/>
</dbReference>
<accession>A0AB39SPS5</accession>
<protein>
    <submittedName>
        <fullName evidence="2">Siderophore-interacting protein</fullName>
    </submittedName>
</protein>